<dbReference type="Gramene" id="AET5Gv20562300.5">
    <property type="protein sequence ID" value="AET5Gv20562300.5"/>
    <property type="gene ID" value="AET5Gv20562300"/>
</dbReference>
<reference evidence="2" key="5">
    <citation type="journal article" date="2021" name="G3 (Bethesda)">
        <title>Aegilops tauschii genome assembly Aet v5.0 features greater sequence contiguity and improved annotation.</title>
        <authorList>
            <person name="Wang L."/>
            <person name="Zhu T."/>
            <person name="Rodriguez J.C."/>
            <person name="Deal K.R."/>
            <person name="Dubcovsky J."/>
            <person name="McGuire P.E."/>
            <person name="Lux T."/>
            <person name="Spannagl M."/>
            <person name="Mayer K.F.X."/>
            <person name="Baldrich P."/>
            <person name="Meyers B.C."/>
            <person name="Huo N."/>
            <person name="Gu Y.Q."/>
            <person name="Zhou H."/>
            <person name="Devos K.M."/>
            <person name="Bennetzen J.L."/>
            <person name="Unver T."/>
            <person name="Budak H."/>
            <person name="Gulick P.J."/>
            <person name="Galiba G."/>
            <person name="Kalapos B."/>
            <person name="Nelson D.R."/>
            <person name="Li P."/>
            <person name="You F.M."/>
            <person name="Luo M.C."/>
            <person name="Dvorak J."/>
        </authorList>
    </citation>
    <scope>NUCLEOTIDE SEQUENCE [LARGE SCALE GENOMIC DNA]</scope>
    <source>
        <strain evidence="2">cv. AL8/78</strain>
    </source>
</reference>
<dbReference type="PANTHER" id="PTHR33734">
    <property type="entry name" value="LYSM DOMAIN-CONTAINING GPI-ANCHORED PROTEIN 2"/>
    <property type="match status" value="1"/>
</dbReference>
<evidence type="ECO:0000313" key="3">
    <source>
        <dbReference type="Proteomes" id="UP000015105"/>
    </source>
</evidence>
<keyword evidence="3" id="KW-1185">Reference proteome</keyword>
<sequence length="97" mass="10097">PLHCACFGGVDNGVPAVYLTYVVARGDTVPAIAKRYRTTATDVMSVNDMATADVAAGDIIVLPLPGESFLLPLLGDPVNFGFVCSALVRELTALPCT</sequence>
<feature type="domain" description="LysM" evidence="1">
    <location>
        <begin position="19"/>
        <end position="62"/>
    </location>
</feature>
<evidence type="ECO:0000313" key="2">
    <source>
        <dbReference type="EnsemblPlants" id="AET5Gv20562300.5"/>
    </source>
</evidence>
<dbReference type="PROSITE" id="PS51782">
    <property type="entry name" value="LYSM"/>
    <property type="match status" value="1"/>
</dbReference>
<dbReference type="Gene3D" id="3.10.350.10">
    <property type="entry name" value="LysM domain"/>
    <property type="match status" value="1"/>
</dbReference>
<reference evidence="2" key="4">
    <citation type="submission" date="2019-03" db="UniProtKB">
        <authorList>
            <consortium name="EnsemblPlants"/>
        </authorList>
    </citation>
    <scope>IDENTIFICATION</scope>
</reference>
<dbReference type="SUPFAM" id="SSF54106">
    <property type="entry name" value="LysM domain"/>
    <property type="match status" value="1"/>
</dbReference>
<proteinExistence type="predicted"/>
<dbReference type="Pfam" id="PF01476">
    <property type="entry name" value="LysM"/>
    <property type="match status" value="1"/>
</dbReference>
<name>A0A453KYV8_AEGTS</name>
<dbReference type="PANTHER" id="PTHR33734:SF29">
    <property type="entry name" value="LYSM DOMAIN-CONTAINING GPI-ANCHORED PROTEIN LYP4"/>
    <property type="match status" value="1"/>
</dbReference>
<dbReference type="Proteomes" id="UP000015105">
    <property type="component" value="Chromosome 5D"/>
</dbReference>
<protein>
    <recommendedName>
        <fullName evidence="1">LysM domain-containing protein</fullName>
    </recommendedName>
</protein>
<reference evidence="2" key="3">
    <citation type="journal article" date="2017" name="Nature">
        <title>Genome sequence of the progenitor of the wheat D genome Aegilops tauschii.</title>
        <authorList>
            <person name="Luo M.C."/>
            <person name="Gu Y.Q."/>
            <person name="Puiu D."/>
            <person name="Wang H."/>
            <person name="Twardziok S.O."/>
            <person name="Deal K.R."/>
            <person name="Huo N."/>
            <person name="Zhu T."/>
            <person name="Wang L."/>
            <person name="Wang Y."/>
            <person name="McGuire P.E."/>
            <person name="Liu S."/>
            <person name="Long H."/>
            <person name="Ramasamy R.K."/>
            <person name="Rodriguez J.C."/>
            <person name="Van S.L."/>
            <person name="Yuan L."/>
            <person name="Wang Z."/>
            <person name="Xia Z."/>
            <person name="Xiao L."/>
            <person name="Anderson O.D."/>
            <person name="Ouyang S."/>
            <person name="Liang Y."/>
            <person name="Zimin A.V."/>
            <person name="Pertea G."/>
            <person name="Qi P."/>
            <person name="Bennetzen J.L."/>
            <person name="Dai X."/>
            <person name="Dawson M.W."/>
            <person name="Muller H.G."/>
            <person name="Kugler K."/>
            <person name="Rivarola-Duarte L."/>
            <person name="Spannagl M."/>
            <person name="Mayer K.F.X."/>
            <person name="Lu F.H."/>
            <person name="Bevan M.W."/>
            <person name="Leroy P."/>
            <person name="Li P."/>
            <person name="You F.M."/>
            <person name="Sun Q."/>
            <person name="Liu Z."/>
            <person name="Lyons E."/>
            <person name="Wicker T."/>
            <person name="Salzberg S.L."/>
            <person name="Devos K.M."/>
            <person name="Dvorak J."/>
        </authorList>
    </citation>
    <scope>NUCLEOTIDE SEQUENCE [LARGE SCALE GENOMIC DNA]</scope>
    <source>
        <strain evidence="2">cv. AL8/78</strain>
    </source>
</reference>
<reference evidence="3" key="1">
    <citation type="journal article" date="2014" name="Science">
        <title>Ancient hybridizations among the ancestral genomes of bread wheat.</title>
        <authorList>
            <consortium name="International Wheat Genome Sequencing Consortium,"/>
            <person name="Marcussen T."/>
            <person name="Sandve S.R."/>
            <person name="Heier L."/>
            <person name="Spannagl M."/>
            <person name="Pfeifer M."/>
            <person name="Jakobsen K.S."/>
            <person name="Wulff B.B."/>
            <person name="Steuernagel B."/>
            <person name="Mayer K.F."/>
            <person name="Olsen O.A."/>
        </authorList>
    </citation>
    <scope>NUCLEOTIDE SEQUENCE [LARGE SCALE GENOMIC DNA]</scope>
    <source>
        <strain evidence="3">cv. AL8/78</strain>
    </source>
</reference>
<evidence type="ECO:0000259" key="1">
    <source>
        <dbReference type="PROSITE" id="PS51782"/>
    </source>
</evidence>
<reference evidence="3" key="2">
    <citation type="journal article" date="2017" name="Nat. Plants">
        <title>The Aegilops tauschii genome reveals multiple impacts of transposons.</title>
        <authorList>
            <person name="Zhao G."/>
            <person name="Zou C."/>
            <person name="Li K."/>
            <person name="Wang K."/>
            <person name="Li T."/>
            <person name="Gao L."/>
            <person name="Zhang X."/>
            <person name="Wang H."/>
            <person name="Yang Z."/>
            <person name="Liu X."/>
            <person name="Jiang W."/>
            <person name="Mao L."/>
            <person name="Kong X."/>
            <person name="Jiao Y."/>
            <person name="Jia J."/>
        </authorList>
    </citation>
    <scope>NUCLEOTIDE SEQUENCE [LARGE SCALE GENOMIC DNA]</scope>
    <source>
        <strain evidence="3">cv. AL8/78</strain>
    </source>
</reference>
<dbReference type="CDD" id="cd00118">
    <property type="entry name" value="LysM"/>
    <property type="match status" value="1"/>
</dbReference>
<dbReference type="InterPro" id="IPR018392">
    <property type="entry name" value="LysM"/>
</dbReference>
<dbReference type="SMART" id="SM00257">
    <property type="entry name" value="LysM"/>
    <property type="match status" value="1"/>
</dbReference>
<accession>A0A453KYV8</accession>
<dbReference type="AlphaFoldDB" id="A0A453KYV8"/>
<dbReference type="EnsemblPlants" id="AET5Gv20562300.5">
    <property type="protein sequence ID" value="AET5Gv20562300.5"/>
    <property type="gene ID" value="AET5Gv20562300"/>
</dbReference>
<organism evidence="2 3">
    <name type="scientific">Aegilops tauschii subsp. strangulata</name>
    <name type="common">Goatgrass</name>
    <dbReference type="NCBI Taxonomy" id="200361"/>
    <lineage>
        <taxon>Eukaryota</taxon>
        <taxon>Viridiplantae</taxon>
        <taxon>Streptophyta</taxon>
        <taxon>Embryophyta</taxon>
        <taxon>Tracheophyta</taxon>
        <taxon>Spermatophyta</taxon>
        <taxon>Magnoliopsida</taxon>
        <taxon>Liliopsida</taxon>
        <taxon>Poales</taxon>
        <taxon>Poaceae</taxon>
        <taxon>BOP clade</taxon>
        <taxon>Pooideae</taxon>
        <taxon>Triticodae</taxon>
        <taxon>Triticeae</taxon>
        <taxon>Triticinae</taxon>
        <taxon>Aegilops</taxon>
    </lineage>
</organism>
<dbReference type="InterPro" id="IPR036779">
    <property type="entry name" value="LysM_dom_sf"/>
</dbReference>